<gene>
    <name evidence="1" type="ORF">FAM09_00190</name>
</gene>
<protein>
    <recommendedName>
        <fullName evidence="3">YbjN domain-containing protein</fullName>
    </recommendedName>
</protein>
<evidence type="ECO:0000313" key="1">
    <source>
        <dbReference type="EMBL" id="THU40569.1"/>
    </source>
</evidence>
<evidence type="ECO:0008006" key="3">
    <source>
        <dbReference type="Google" id="ProtNLM"/>
    </source>
</evidence>
<dbReference type="AlphaFoldDB" id="A0A4S8I096"/>
<proteinExistence type="predicted"/>
<dbReference type="RefSeq" id="WP_136575062.1">
    <property type="nucleotide sequence ID" value="NZ_STFF01000001.1"/>
</dbReference>
<name>A0A4S8I096_9BACT</name>
<keyword evidence="2" id="KW-1185">Reference proteome</keyword>
<sequence>MWNISSLSLVILLVGTVSLSGFNRFQDCNSIDRKQLREILVQLGYETKDLVTDPGKEKYSVTLTRSGLDVPIGVEISGNNKYIWLTVSLGSATAENVTKNFGLLKQNAKTQPCHFYVTESGRLMFGLPLENRGVSNTLLRERLETVATRVGESESLWK</sequence>
<reference evidence="1 2" key="1">
    <citation type="submission" date="2019-04" db="EMBL/GenBank/DDBJ databases">
        <title>Niastella caeni sp. nov., isolated from activated sludge.</title>
        <authorList>
            <person name="Sheng M."/>
        </authorList>
    </citation>
    <scope>NUCLEOTIDE SEQUENCE [LARGE SCALE GENOMIC DNA]</scope>
    <source>
        <strain evidence="1 2">HX-2-15</strain>
    </source>
</reference>
<comment type="caution">
    <text evidence="1">The sequence shown here is derived from an EMBL/GenBank/DDBJ whole genome shotgun (WGS) entry which is preliminary data.</text>
</comment>
<dbReference type="EMBL" id="STFF01000001">
    <property type="protein sequence ID" value="THU40569.1"/>
    <property type="molecule type" value="Genomic_DNA"/>
</dbReference>
<dbReference type="Proteomes" id="UP000306918">
    <property type="component" value="Unassembled WGS sequence"/>
</dbReference>
<organism evidence="1 2">
    <name type="scientific">Niastella caeni</name>
    <dbReference type="NCBI Taxonomy" id="2569763"/>
    <lineage>
        <taxon>Bacteria</taxon>
        <taxon>Pseudomonadati</taxon>
        <taxon>Bacteroidota</taxon>
        <taxon>Chitinophagia</taxon>
        <taxon>Chitinophagales</taxon>
        <taxon>Chitinophagaceae</taxon>
        <taxon>Niastella</taxon>
    </lineage>
</organism>
<evidence type="ECO:0000313" key="2">
    <source>
        <dbReference type="Proteomes" id="UP000306918"/>
    </source>
</evidence>
<accession>A0A4S8I096</accession>